<accession>A0A4S8KQI4</accession>
<sequence length="569" mass="63543">MPPPPRAPEIQRRVGTSQVPTTLTPQQRVGTLQVPTTPTPQQPAAEAAPQRTTTTVPHPIERALEEDSDDDEEDSEEEKRKKRRKLPKPPKLPNPSNQRRPQQPGTPGSMVVPTDQRANMRAPSTGQLSNLGRPASSNGPFTFEGVQSTSEAQQLLAAAEREGNWEALHLAQRVVAVVSALNQDRQSVPSGASYLTQHWRRPRWLQDAQALRETYECDDSADFTFGTLPPIPQGQPSDPMREQAPWIAVYSHPWTHTGVQVSTGFQVDLATLMGNNLYRLLHPKGNRAPRLRFMYMFVELASQPFLYEQLLRYWNVQVAEQESIRPFTAQEVMAREGRFSMETLVRELARRGITAALMNSINDWGIQFLADATVVFPEEQAFWRQLQWTASHRLRLFGRPPVQDLGINREWNPPNEWNLAERGEQMARERLQRISLNGQTARGTRTYYQRAGETRQLARTERFAIQHVPTTTSSNTTSQGPESTSFTSTTNLDAPVLLQPPQNLPSTSSTLTQTQAPSGTSTEPTPRSTVEPVLDAEMAEPTDDVTPPSTQMVDPSTAMDTGDGTEHAG</sequence>
<feature type="compositionally biased region" description="Low complexity" evidence="1">
    <location>
        <begin position="497"/>
        <end position="518"/>
    </location>
</feature>
<feature type="region of interest" description="Disordered" evidence="1">
    <location>
        <begin position="466"/>
        <end position="569"/>
    </location>
</feature>
<dbReference type="Proteomes" id="UP000297245">
    <property type="component" value="Unassembled WGS sequence"/>
</dbReference>
<feature type="compositionally biased region" description="Acidic residues" evidence="1">
    <location>
        <begin position="66"/>
        <end position="76"/>
    </location>
</feature>
<dbReference type="EMBL" id="ML180287">
    <property type="protein sequence ID" value="THU77986.1"/>
    <property type="molecule type" value="Genomic_DNA"/>
</dbReference>
<feature type="compositionally biased region" description="Polar residues" evidence="1">
    <location>
        <begin position="14"/>
        <end position="30"/>
    </location>
</feature>
<feature type="region of interest" description="Disordered" evidence="1">
    <location>
        <begin position="1"/>
        <end position="114"/>
    </location>
</feature>
<evidence type="ECO:0000313" key="3">
    <source>
        <dbReference type="Proteomes" id="UP000297245"/>
    </source>
</evidence>
<proteinExistence type="predicted"/>
<protein>
    <submittedName>
        <fullName evidence="2">Uncharacterized protein</fullName>
    </submittedName>
</protein>
<evidence type="ECO:0000256" key="1">
    <source>
        <dbReference type="SAM" id="MobiDB-lite"/>
    </source>
</evidence>
<feature type="compositionally biased region" description="Polar residues" evidence="1">
    <location>
        <begin position="468"/>
        <end position="492"/>
    </location>
</feature>
<name>A0A4S8KQI4_DENBC</name>
<dbReference type="OrthoDB" id="3129879at2759"/>
<keyword evidence="3" id="KW-1185">Reference proteome</keyword>
<evidence type="ECO:0000313" key="2">
    <source>
        <dbReference type="EMBL" id="THU77986.1"/>
    </source>
</evidence>
<feature type="compositionally biased region" description="Low complexity" evidence="1">
    <location>
        <begin position="42"/>
        <end position="55"/>
    </location>
</feature>
<reference evidence="2 3" key="1">
    <citation type="journal article" date="2019" name="Nat. Ecol. Evol.">
        <title>Megaphylogeny resolves global patterns of mushroom evolution.</title>
        <authorList>
            <person name="Varga T."/>
            <person name="Krizsan K."/>
            <person name="Foldi C."/>
            <person name="Dima B."/>
            <person name="Sanchez-Garcia M."/>
            <person name="Sanchez-Ramirez S."/>
            <person name="Szollosi G.J."/>
            <person name="Szarkandi J.G."/>
            <person name="Papp V."/>
            <person name="Albert L."/>
            <person name="Andreopoulos W."/>
            <person name="Angelini C."/>
            <person name="Antonin V."/>
            <person name="Barry K.W."/>
            <person name="Bougher N.L."/>
            <person name="Buchanan P."/>
            <person name="Buyck B."/>
            <person name="Bense V."/>
            <person name="Catcheside P."/>
            <person name="Chovatia M."/>
            <person name="Cooper J."/>
            <person name="Damon W."/>
            <person name="Desjardin D."/>
            <person name="Finy P."/>
            <person name="Geml J."/>
            <person name="Haridas S."/>
            <person name="Hughes K."/>
            <person name="Justo A."/>
            <person name="Karasinski D."/>
            <person name="Kautmanova I."/>
            <person name="Kiss B."/>
            <person name="Kocsube S."/>
            <person name="Kotiranta H."/>
            <person name="LaButti K.M."/>
            <person name="Lechner B.E."/>
            <person name="Liimatainen K."/>
            <person name="Lipzen A."/>
            <person name="Lukacs Z."/>
            <person name="Mihaltcheva S."/>
            <person name="Morgado L.N."/>
            <person name="Niskanen T."/>
            <person name="Noordeloos M.E."/>
            <person name="Ohm R.A."/>
            <person name="Ortiz-Santana B."/>
            <person name="Ovrebo C."/>
            <person name="Racz N."/>
            <person name="Riley R."/>
            <person name="Savchenko A."/>
            <person name="Shiryaev A."/>
            <person name="Soop K."/>
            <person name="Spirin V."/>
            <person name="Szebenyi C."/>
            <person name="Tomsovsky M."/>
            <person name="Tulloss R.E."/>
            <person name="Uehling J."/>
            <person name="Grigoriev I.V."/>
            <person name="Vagvolgyi C."/>
            <person name="Papp T."/>
            <person name="Martin F.M."/>
            <person name="Miettinen O."/>
            <person name="Hibbett D.S."/>
            <person name="Nagy L.G."/>
        </authorList>
    </citation>
    <scope>NUCLEOTIDE SEQUENCE [LARGE SCALE GENOMIC DNA]</scope>
    <source>
        <strain evidence="2 3">CBS 962.96</strain>
    </source>
</reference>
<dbReference type="AlphaFoldDB" id="A0A4S8KQI4"/>
<feature type="compositionally biased region" description="Low complexity" evidence="1">
    <location>
        <begin position="94"/>
        <end position="103"/>
    </location>
</feature>
<gene>
    <name evidence="2" type="ORF">K435DRAFT_811952</name>
</gene>
<organism evidence="2 3">
    <name type="scientific">Dendrothele bispora (strain CBS 962.96)</name>
    <dbReference type="NCBI Taxonomy" id="1314807"/>
    <lineage>
        <taxon>Eukaryota</taxon>
        <taxon>Fungi</taxon>
        <taxon>Dikarya</taxon>
        <taxon>Basidiomycota</taxon>
        <taxon>Agaricomycotina</taxon>
        <taxon>Agaricomycetes</taxon>
        <taxon>Agaricomycetidae</taxon>
        <taxon>Agaricales</taxon>
        <taxon>Agaricales incertae sedis</taxon>
        <taxon>Dendrothele</taxon>
    </lineage>
</organism>
<feature type="compositionally biased region" description="Polar residues" evidence="1">
    <location>
        <begin position="519"/>
        <end position="528"/>
    </location>
</feature>